<reference evidence="1" key="2">
    <citation type="submission" date="2021-04" db="EMBL/GenBank/DDBJ databases">
        <authorList>
            <person name="Gilroy R."/>
        </authorList>
    </citation>
    <scope>NUCLEOTIDE SEQUENCE</scope>
    <source>
        <strain evidence="1">ChiGjej1B1-13045</strain>
    </source>
</reference>
<dbReference type="Proteomes" id="UP000824017">
    <property type="component" value="Unassembled WGS sequence"/>
</dbReference>
<proteinExistence type="predicted"/>
<organism evidence="1 2">
    <name type="scientific">Candidatus Mediterraneibacter stercorigallinarum</name>
    <dbReference type="NCBI Taxonomy" id="2838686"/>
    <lineage>
        <taxon>Bacteria</taxon>
        <taxon>Bacillati</taxon>
        <taxon>Bacillota</taxon>
        <taxon>Clostridia</taxon>
        <taxon>Lachnospirales</taxon>
        <taxon>Lachnospiraceae</taxon>
        <taxon>Mediterraneibacter</taxon>
    </lineage>
</organism>
<evidence type="ECO:0000313" key="2">
    <source>
        <dbReference type="Proteomes" id="UP000824017"/>
    </source>
</evidence>
<sequence>KEEPDRRLLKLTDLFQPPIPERTACLECTAVMLNINFGHNRVLMEKCRRLEEYAIFISTIRRYLSSGLELKEAISQAVDECRRKNVLKDILTEQKAEVVHMLLESFDQELHEKALRKEGYDSGYASGKSEERENGICQLVATLQELGLDREAVIAKLKEKYSLSSAGAEEYVKQYWT</sequence>
<protein>
    <recommendedName>
        <fullName evidence="3">Transposase</fullName>
    </recommendedName>
</protein>
<evidence type="ECO:0008006" key="3">
    <source>
        <dbReference type="Google" id="ProtNLM"/>
    </source>
</evidence>
<accession>A0A9D2IKC1</accession>
<name>A0A9D2IKC1_9FIRM</name>
<evidence type="ECO:0000313" key="1">
    <source>
        <dbReference type="EMBL" id="HIZ14099.1"/>
    </source>
</evidence>
<reference evidence="1" key="1">
    <citation type="journal article" date="2021" name="PeerJ">
        <title>Extensive microbial diversity within the chicken gut microbiome revealed by metagenomics and culture.</title>
        <authorList>
            <person name="Gilroy R."/>
            <person name="Ravi A."/>
            <person name="Getino M."/>
            <person name="Pursley I."/>
            <person name="Horton D.L."/>
            <person name="Alikhan N.F."/>
            <person name="Baker D."/>
            <person name="Gharbi K."/>
            <person name="Hall N."/>
            <person name="Watson M."/>
            <person name="Adriaenssens E.M."/>
            <person name="Foster-Nyarko E."/>
            <person name="Jarju S."/>
            <person name="Secka A."/>
            <person name="Antonio M."/>
            <person name="Oren A."/>
            <person name="Chaudhuri R.R."/>
            <person name="La Ragione R."/>
            <person name="Hildebrand F."/>
            <person name="Pallen M.J."/>
        </authorList>
    </citation>
    <scope>NUCLEOTIDE SEQUENCE</scope>
    <source>
        <strain evidence="1">ChiGjej1B1-13045</strain>
    </source>
</reference>
<dbReference type="AlphaFoldDB" id="A0A9D2IKC1"/>
<comment type="caution">
    <text evidence="1">The sequence shown here is derived from an EMBL/GenBank/DDBJ whole genome shotgun (WGS) entry which is preliminary data.</text>
</comment>
<gene>
    <name evidence="1" type="ORF">H9817_09275</name>
</gene>
<dbReference type="EMBL" id="DXCD01000238">
    <property type="protein sequence ID" value="HIZ14099.1"/>
    <property type="molecule type" value="Genomic_DNA"/>
</dbReference>
<feature type="non-terminal residue" evidence="1">
    <location>
        <position position="1"/>
    </location>
</feature>